<keyword evidence="2" id="KW-0472">Membrane</keyword>
<organism evidence="3 4">
    <name type="scientific">Pseudomassariella vexata</name>
    <dbReference type="NCBI Taxonomy" id="1141098"/>
    <lineage>
        <taxon>Eukaryota</taxon>
        <taxon>Fungi</taxon>
        <taxon>Dikarya</taxon>
        <taxon>Ascomycota</taxon>
        <taxon>Pezizomycotina</taxon>
        <taxon>Sordariomycetes</taxon>
        <taxon>Xylariomycetidae</taxon>
        <taxon>Amphisphaeriales</taxon>
        <taxon>Pseudomassariaceae</taxon>
        <taxon>Pseudomassariella</taxon>
    </lineage>
</organism>
<accession>A0A1Y2EAM9</accession>
<evidence type="ECO:0000256" key="2">
    <source>
        <dbReference type="SAM" id="Phobius"/>
    </source>
</evidence>
<keyword evidence="2" id="KW-1133">Transmembrane helix</keyword>
<dbReference type="RefSeq" id="XP_040718908.1">
    <property type="nucleotide sequence ID" value="XM_040853578.1"/>
</dbReference>
<feature type="region of interest" description="Disordered" evidence="1">
    <location>
        <begin position="138"/>
        <end position="201"/>
    </location>
</feature>
<gene>
    <name evidence="3" type="ORF">BCR38DRAFT_135358</name>
</gene>
<comment type="caution">
    <text evidence="3">The sequence shown here is derived from an EMBL/GenBank/DDBJ whole genome shotgun (WGS) entry which is preliminary data.</text>
</comment>
<sequence>MGFTAANARIGTVMVDALVSRQDRDGDLTDGDVPDGYTLEHGRYVPFWWSRTGLLIKWSVFLGFIILFSAYLIIGYQHAKRRVRKGLKPLGYHRWLLSRHDLARSDPRYAYPQPAYTNYAPAPAPGYYGMQSMPPPVYDPTRPPMYDGTPMPTGGKIDPSQRLSRPEEEYAAPSGPPPPPAASLRPERTGESNNPFTDSRH</sequence>
<keyword evidence="4" id="KW-1185">Reference proteome</keyword>
<dbReference type="InParanoid" id="A0A1Y2EAM9"/>
<protein>
    <recommendedName>
        <fullName evidence="5">Ubiquitin-protein ligase sel1</fullName>
    </recommendedName>
</protein>
<dbReference type="Pfam" id="PF12273">
    <property type="entry name" value="RCR"/>
    <property type="match status" value="1"/>
</dbReference>
<dbReference type="Proteomes" id="UP000193689">
    <property type="component" value="Unassembled WGS sequence"/>
</dbReference>
<reference evidence="3 4" key="1">
    <citation type="submission" date="2016-07" db="EMBL/GenBank/DDBJ databases">
        <title>Pervasive Adenine N6-methylation of Active Genes in Fungi.</title>
        <authorList>
            <consortium name="DOE Joint Genome Institute"/>
            <person name="Mondo S.J."/>
            <person name="Dannebaum R.O."/>
            <person name="Kuo R.C."/>
            <person name="Labutti K."/>
            <person name="Haridas S."/>
            <person name="Kuo A."/>
            <person name="Salamov A."/>
            <person name="Ahrendt S.R."/>
            <person name="Lipzen A."/>
            <person name="Sullivan W."/>
            <person name="Andreopoulos W.B."/>
            <person name="Clum A."/>
            <person name="Lindquist E."/>
            <person name="Daum C."/>
            <person name="Ramamoorthy G.K."/>
            <person name="Gryganskyi A."/>
            <person name="Culley D."/>
            <person name="Magnuson J.K."/>
            <person name="James T.Y."/>
            <person name="O'Malley M.A."/>
            <person name="Stajich J.E."/>
            <person name="Spatafora J.W."/>
            <person name="Visel A."/>
            <person name="Grigoriev I.V."/>
        </authorList>
    </citation>
    <scope>NUCLEOTIDE SEQUENCE [LARGE SCALE GENOMIC DNA]</scope>
    <source>
        <strain evidence="3 4">CBS 129021</strain>
    </source>
</reference>
<evidence type="ECO:0000313" key="3">
    <source>
        <dbReference type="EMBL" id="ORY68621.1"/>
    </source>
</evidence>
<dbReference type="InterPro" id="IPR020999">
    <property type="entry name" value="Chitin_synth_reg_RCR"/>
</dbReference>
<dbReference type="GeneID" id="63769790"/>
<dbReference type="OrthoDB" id="5400539at2759"/>
<evidence type="ECO:0008006" key="5">
    <source>
        <dbReference type="Google" id="ProtNLM"/>
    </source>
</evidence>
<keyword evidence="2" id="KW-0812">Transmembrane</keyword>
<dbReference type="EMBL" id="MCFJ01000003">
    <property type="protein sequence ID" value="ORY68621.1"/>
    <property type="molecule type" value="Genomic_DNA"/>
</dbReference>
<feature type="compositionally biased region" description="Polar residues" evidence="1">
    <location>
        <begin position="191"/>
        <end position="201"/>
    </location>
</feature>
<evidence type="ECO:0000256" key="1">
    <source>
        <dbReference type="SAM" id="MobiDB-lite"/>
    </source>
</evidence>
<name>A0A1Y2EAM9_9PEZI</name>
<dbReference type="AlphaFoldDB" id="A0A1Y2EAM9"/>
<proteinExistence type="predicted"/>
<feature type="transmembrane region" description="Helical" evidence="2">
    <location>
        <begin position="55"/>
        <end position="74"/>
    </location>
</feature>
<evidence type="ECO:0000313" key="4">
    <source>
        <dbReference type="Proteomes" id="UP000193689"/>
    </source>
</evidence>